<dbReference type="Proteomes" id="UP000251800">
    <property type="component" value="Unassembled WGS sequence"/>
</dbReference>
<sequence>MLKILCTAAVGFALPLVGLANDHPAQAALLGMSELERKAAFSRVLVTSDQACGGGVQTLIDAKRFDLNNNAYWYLRCAGGEQYEVYIRPDATGSTHITRCSVLAQYGLSCPAALSDD</sequence>
<feature type="signal peptide" evidence="1">
    <location>
        <begin position="1"/>
        <end position="27"/>
    </location>
</feature>
<protein>
    <submittedName>
        <fullName evidence="2">Uncharacterized protein</fullName>
    </submittedName>
</protein>
<feature type="chain" id="PRO_5016900849" evidence="1">
    <location>
        <begin position="28"/>
        <end position="117"/>
    </location>
</feature>
<organism evidence="2 3">
    <name type="scientific">Abyssibacter profundi</name>
    <dbReference type="NCBI Taxonomy" id="2182787"/>
    <lineage>
        <taxon>Bacteria</taxon>
        <taxon>Pseudomonadati</taxon>
        <taxon>Pseudomonadota</taxon>
        <taxon>Gammaproteobacteria</taxon>
        <taxon>Chromatiales</taxon>
        <taxon>Oceanococcaceae</taxon>
        <taxon>Abyssibacter</taxon>
    </lineage>
</organism>
<dbReference type="AlphaFoldDB" id="A0A363UPQ8"/>
<dbReference type="RefSeq" id="WP_109718938.1">
    <property type="nucleotide sequence ID" value="NZ_QEQK01000002.1"/>
</dbReference>
<dbReference type="EMBL" id="QEQK01000002">
    <property type="protein sequence ID" value="PWN57434.1"/>
    <property type="molecule type" value="Genomic_DNA"/>
</dbReference>
<proteinExistence type="predicted"/>
<keyword evidence="1" id="KW-0732">Signal</keyword>
<evidence type="ECO:0000313" key="2">
    <source>
        <dbReference type="EMBL" id="PWN57434.1"/>
    </source>
</evidence>
<evidence type="ECO:0000313" key="3">
    <source>
        <dbReference type="Proteomes" id="UP000251800"/>
    </source>
</evidence>
<comment type="caution">
    <text evidence="2">The sequence shown here is derived from an EMBL/GenBank/DDBJ whole genome shotgun (WGS) entry which is preliminary data.</text>
</comment>
<dbReference type="OrthoDB" id="5649068at2"/>
<name>A0A363UPQ8_9GAMM</name>
<reference evidence="2 3" key="1">
    <citation type="submission" date="2018-05" db="EMBL/GenBank/DDBJ databases">
        <title>Abyssibacter profundi OUC007T gen. nov., sp. nov, a marine bacterium isolated from seawater of the Mariana Trench.</title>
        <authorList>
            <person name="Zhou S."/>
        </authorList>
    </citation>
    <scope>NUCLEOTIDE SEQUENCE [LARGE SCALE GENOMIC DNA]</scope>
    <source>
        <strain evidence="2 3">OUC007</strain>
    </source>
</reference>
<keyword evidence="3" id="KW-1185">Reference proteome</keyword>
<accession>A0A363UPQ8</accession>
<gene>
    <name evidence="2" type="ORF">DEH80_02785</name>
</gene>
<evidence type="ECO:0000256" key="1">
    <source>
        <dbReference type="SAM" id="SignalP"/>
    </source>
</evidence>